<sequence>MSPRRLQRGAKGRVAGRGATGLRPGTGRGAASGARRGAGRGALPGTCRSASLGTTDESQVVATIKYRPISTGLPT</sequence>
<dbReference type="Proteomes" id="UP001527099">
    <property type="component" value="Unassembled WGS sequence"/>
</dbReference>
<feature type="compositionally biased region" description="Low complexity" evidence="1">
    <location>
        <begin position="12"/>
        <end position="23"/>
    </location>
</feature>
<feature type="compositionally biased region" description="Basic residues" evidence="1">
    <location>
        <begin position="1"/>
        <end position="11"/>
    </location>
</feature>
<evidence type="ECO:0000313" key="2">
    <source>
        <dbReference type="EMBL" id="MCY9692915.1"/>
    </source>
</evidence>
<dbReference type="EMBL" id="JAMDMX010000022">
    <property type="protein sequence ID" value="MCY9692915.1"/>
    <property type="molecule type" value="Genomic_DNA"/>
</dbReference>
<reference evidence="2 3" key="1">
    <citation type="submission" date="2022-05" db="EMBL/GenBank/DDBJ databases">
        <title>Genome Sequencing of Bee-Associated Microbes.</title>
        <authorList>
            <person name="Dunlap C."/>
        </authorList>
    </citation>
    <scope>NUCLEOTIDE SEQUENCE [LARGE SCALE GENOMIC DNA]</scope>
    <source>
        <strain evidence="2 3">NRRL B-14421</strain>
    </source>
</reference>
<gene>
    <name evidence="2" type="ORF">M5X19_08390</name>
</gene>
<evidence type="ECO:0000313" key="3">
    <source>
        <dbReference type="Proteomes" id="UP001527099"/>
    </source>
</evidence>
<organism evidence="2 3">
    <name type="scientific">Paenibacillus alginolyticus</name>
    <dbReference type="NCBI Taxonomy" id="59839"/>
    <lineage>
        <taxon>Bacteria</taxon>
        <taxon>Bacillati</taxon>
        <taxon>Bacillota</taxon>
        <taxon>Bacilli</taxon>
        <taxon>Bacillales</taxon>
        <taxon>Paenibacillaceae</taxon>
        <taxon>Paenibacillus</taxon>
    </lineage>
</organism>
<keyword evidence="3" id="KW-1185">Reference proteome</keyword>
<protein>
    <submittedName>
        <fullName evidence="2">Uncharacterized protein</fullName>
    </submittedName>
</protein>
<proteinExistence type="predicted"/>
<name>A0ABT4G9P6_9BACL</name>
<feature type="region of interest" description="Disordered" evidence="1">
    <location>
        <begin position="1"/>
        <end position="57"/>
    </location>
</feature>
<evidence type="ECO:0000256" key="1">
    <source>
        <dbReference type="SAM" id="MobiDB-lite"/>
    </source>
</evidence>
<feature type="compositionally biased region" description="Polar residues" evidence="1">
    <location>
        <begin position="48"/>
        <end position="57"/>
    </location>
</feature>
<comment type="caution">
    <text evidence="2">The sequence shown here is derived from an EMBL/GenBank/DDBJ whole genome shotgun (WGS) entry which is preliminary data.</text>
</comment>
<accession>A0ABT4G9P6</accession>
<dbReference type="RefSeq" id="WP_268614509.1">
    <property type="nucleotide sequence ID" value="NZ_JAMDMX010000022.1"/>
</dbReference>